<dbReference type="GO" id="GO:0016192">
    <property type="term" value="P:vesicle-mediated transport"/>
    <property type="evidence" value="ECO:0007669"/>
    <property type="project" value="InterPro"/>
</dbReference>
<reference evidence="8" key="2">
    <citation type="journal article" date="2022" name="Elife">
        <title>Obligate sexual reproduction of a homothallic fungus closely related to the Cryptococcus pathogenic species complex.</title>
        <authorList>
            <person name="Passer A.R."/>
            <person name="Clancey S.A."/>
            <person name="Shea T."/>
            <person name="David-Palma M."/>
            <person name="Averette A.F."/>
            <person name="Boekhout T."/>
            <person name="Porcel B.M."/>
            <person name="Nowrousian M."/>
            <person name="Cuomo C.A."/>
            <person name="Sun S."/>
            <person name="Heitman J."/>
            <person name="Coelho M.A."/>
        </authorList>
    </citation>
    <scope>NUCLEOTIDE SEQUENCE</scope>
    <source>
        <strain evidence="8">CBS 7841</strain>
    </source>
</reference>
<evidence type="ECO:0000259" key="6">
    <source>
        <dbReference type="Pfam" id="PF19037"/>
    </source>
</evidence>
<dbReference type="GeneID" id="91088106"/>
<feature type="domain" description="FUZ/MON1/HPS1 third Longin" evidence="7">
    <location>
        <begin position="350"/>
        <end position="444"/>
    </location>
</feature>
<reference evidence="8" key="1">
    <citation type="submission" date="2016-06" db="EMBL/GenBank/DDBJ databases">
        <authorList>
            <person name="Cuomo C."/>
            <person name="Litvintseva A."/>
            <person name="Heitman J."/>
            <person name="Chen Y."/>
            <person name="Sun S."/>
            <person name="Springer D."/>
            <person name="Dromer F."/>
            <person name="Young S."/>
            <person name="Zeng Q."/>
            <person name="Chapman S."/>
            <person name="Gujja S."/>
            <person name="Saif S."/>
            <person name="Birren B."/>
        </authorList>
    </citation>
    <scope>NUCLEOTIDE SEQUENCE</scope>
    <source>
        <strain evidence="8">CBS 7841</strain>
    </source>
</reference>
<reference evidence="8" key="3">
    <citation type="submission" date="2024-01" db="EMBL/GenBank/DDBJ databases">
        <authorList>
            <person name="Coelho M.A."/>
            <person name="David-Palma M."/>
            <person name="Shea T."/>
            <person name="Sun S."/>
            <person name="Cuomo C.A."/>
            <person name="Heitman J."/>
        </authorList>
    </citation>
    <scope>NUCLEOTIDE SEQUENCE</scope>
    <source>
        <strain evidence="8">CBS 7841</strain>
    </source>
</reference>
<comment type="subcellular location">
    <subcellularLocation>
        <location evidence="3">Endosome</location>
        <location evidence="3">Multivesicular body membrane</location>
        <topology evidence="3">Peripheral membrane protein</topology>
    </subcellularLocation>
    <subcellularLocation>
        <location evidence="1 3">Prevacuolar compartment membrane</location>
        <topology evidence="1 3">Peripheral membrane protein</topology>
    </subcellularLocation>
    <subcellularLocation>
        <location evidence="3">Vacuole membrane</location>
        <topology evidence="3">Peripheral membrane protein</topology>
    </subcellularLocation>
</comment>
<dbReference type="GO" id="GO:0000329">
    <property type="term" value="C:fungal-type vacuole membrane"/>
    <property type="evidence" value="ECO:0007669"/>
    <property type="project" value="TreeGrafter"/>
</dbReference>
<dbReference type="GO" id="GO:0032585">
    <property type="term" value="C:multivesicular body membrane"/>
    <property type="evidence" value="ECO:0007669"/>
    <property type="project" value="UniProtKB-SubCell"/>
</dbReference>
<dbReference type="Pfam" id="PF19036">
    <property type="entry name" value="Fuz_longin_1"/>
    <property type="match status" value="1"/>
</dbReference>
<dbReference type="Pfam" id="PF19038">
    <property type="entry name" value="Fuz_longin_3"/>
    <property type="match status" value="1"/>
</dbReference>
<dbReference type="Pfam" id="PF19037">
    <property type="entry name" value="Fuz_longin_2"/>
    <property type="match status" value="1"/>
</dbReference>
<gene>
    <name evidence="8" type="ORF">L203_103896</name>
</gene>
<dbReference type="Proteomes" id="UP000094043">
    <property type="component" value="Chromosome 4"/>
</dbReference>
<evidence type="ECO:0000256" key="1">
    <source>
        <dbReference type="ARBA" id="ARBA00004380"/>
    </source>
</evidence>
<evidence type="ECO:0000259" key="5">
    <source>
        <dbReference type="Pfam" id="PF19036"/>
    </source>
</evidence>
<name>A0AAJ8JUE5_9TREE</name>
<keyword evidence="3" id="KW-0926">Vacuole</keyword>
<accession>A0AAJ8JUE5</accession>
<feature type="domain" description="FUZ/MON1/HPS1 second Longin" evidence="6">
    <location>
        <begin position="267"/>
        <end position="313"/>
    </location>
</feature>
<dbReference type="InterPro" id="IPR043970">
    <property type="entry name" value="FUZ/MON1/HPS1_longin_3"/>
</dbReference>
<keyword evidence="3" id="KW-0072">Autophagy</keyword>
<dbReference type="KEGG" id="cdep:91088106"/>
<proteinExistence type="inferred from homology"/>
<keyword evidence="3" id="KW-0472">Membrane</keyword>
<evidence type="ECO:0000256" key="4">
    <source>
        <dbReference type="SAM" id="MobiDB-lite"/>
    </source>
</evidence>
<dbReference type="PANTHER" id="PTHR13027">
    <property type="entry name" value="SAND PROTEIN-RELATED"/>
    <property type="match status" value="1"/>
</dbReference>
<protein>
    <recommendedName>
        <fullName evidence="2 3">Vacuolar fusion protein MON1</fullName>
    </recommendedName>
</protein>
<comment type="function">
    <text evidence="3">Required for multiple vacuole delivery pathways including the cytoplasm to vacuole transport (Cvt), autophagy, pexophagy and endocytosis.</text>
</comment>
<dbReference type="InterPro" id="IPR043972">
    <property type="entry name" value="FUZ/MON1/HPS1_longin_1"/>
</dbReference>
<evidence type="ECO:0000256" key="3">
    <source>
        <dbReference type="RuleBase" id="RU367048"/>
    </source>
</evidence>
<feature type="domain" description="FUZ/MON1/HPS1 first Longin" evidence="5">
    <location>
        <begin position="118"/>
        <end position="234"/>
    </location>
</feature>
<comment type="similarity">
    <text evidence="3">Belongs to the MON1/SAND family.</text>
</comment>
<keyword evidence="3" id="KW-0967">Endosome</keyword>
<feature type="region of interest" description="Disordered" evidence="4">
    <location>
        <begin position="1"/>
        <end position="39"/>
    </location>
</feature>
<keyword evidence="3" id="KW-0653">Protein transport</keyword>
<keyword evidence="3" id="KW-0813">Transport</keyword>
<keyword evidence="9" id="KW-1185">Reference proteome</keyword>
<evidence type="ECO:0000259" key="7">
    <source>
        <dbReference type="Pfam" id="PF19038"/>
    </source>
</evidence>
<dbReference type="PRINTS" id="PR01546">
    <property type="entry name" value="YEAST73DUF"/>
</dbReference>
<dbReference type="GO" id="GO:0006623">
    <property type="term" value="P:protein targeting to vacuole"/>
    <property type="evidence" value="ECO:0007669"/>
    <property type="project" value="UniProtKB-UniRule"/>
</dbReference>
<dbReference type="RefSeq" id="XP_066069383.1">
    <property type="nucleotide sequence ID" value="XM_066213286.1"/>
</dbReference>
<organism evidence="8 9">
    <name type="scientific">Cryptococcus depauperatus CBS 7841</name>
    <dbReference type="NCBI Taxonomy" id="1295531"/>
    <lineage>
        <taxon>Eukaryota</taxon>
        <taxon>Fungi</taxon>
        <taxon>Dikarya</taxon>
        <taxon>Basidiomycota</taxon>
        <taxon>Agaricomycotina</taxon>
        <taxon>Tremellomycetes</taxon>
        <taxon>Tremellales</taxon>
        <taxon>Cryptococcaceae</taxon>
        <taxon>Cryptococcus</taxon>
    </lineage>
</organism>
<dbReference type="AlphaFoldDB" id="A0AAJ8JUE5"/>
<dbReference type="EMBL" id="CP143787">
    <property type="protein sequence ID" value="WVN88683.1"/>
    <property type="molecule type" value="Genomic_DNA"/>
</dbReference>
<evidence type="ECO:0000313" key="9">
    <source>
        <dbReference type="Proteomes" id="UP000094043"/>
    </source>
</evidence>
<dbReference type="GO" id="GO:0035658">
    <property type="term" value="C:Mon1-Ccz1 complex"/>
    <property type="evidence" value="ECO:0007669"/>
    <property type="project" value="TreeGrafter"/>
</dbReference>
<dbReference type="GO" id="GO:0006914">
    <property type="term" value="P:autophagy"/>
    <property type="evidence" value="ECO:0007669"/>
    <property type="project" value="UniProtKB-UniRule"/>
</dbReference>
<dbReference type="InterPro" id="IPR043971">
    <property type="entry name" value="FUZ/MON1/HPS1_longin_2"/>
</dbReference>
<sequence length="473" mass="53367">MASDTTAHGHTKIAPNIPIWDPSISPAADKETASSSAPRDGLLHAQEAASIVTEDGETLLKTPGYMRRCLKRKVRETRENHPQVVSINSQVQRKQDHLKGVLNNAEFPRGSKYSNRRYYVLTNAGKPVFSSSDEDNVTNITGVAHALISVLAENNDKLRCLIKGHCRIAFLDRTPLHLFCVSDWGEPEYVLRSHLDYIHQYVQSIIPPGQILKTLQQRSNSDLSRLLEGMFAQYDPNYLTSALQPLKMPSTIRNLAAAALMPPSKVKSLLYILMVAEGHIITLLRPRKHTIHPSDEVSLIFVSTDQEAFPKMRELKETICHSLKSDKTLDRIRESINTHSFSASAIECPDLRHFIYKSRQYVQVTYPQWEPLYKDNSDQLRRLVTLYQKLQDGIHARSGQISCVEVLYLGTDCEACFAWVTKSFEIYICVSPQLPISTVISITRCSGLLSLCSTPYTLIHPSAQEQVITEHPY</sequence>
<dbReference type="PANTHER" id="PTHR13027:SF7">
    <property type="entry name" value="VACUOLAR FUSION PROTEIN MON1 HOMOLOG"/>
    <property type="match status" value="1"/>
</dbReference>
<evidence type="ECO:0000313" key="8">
    <source>
        <dbReference type="EMBL" id="WVN88683.1"/>
    </source>
</evidence>
<dbReference type="InterPro" id="IPR004353">
    <property type="entry name" value="Mon1"/>
</dbReference>
<evidence type="ECO:0000256" key="2">
    <source>
        <dbReference type="ARBA" id="ARBA00018132"/>
    </source>
</evidence>